<dbReference type="AlphaFoldDB" id="A0A6N9YP29"/>
<feature type="domain" description="Aminoglycoside phosphotransferase" evidence="1">
    <location>
        <begin position="28"/>
        <end position="269"/>
    </location>
</feature>
<dbReference type="InterPro" id="IPR011009">
    <property type="entry name" value="Kinase-like_dom_sf"/>
</dbReference>
<comment type="caution">
    <text evidence="2">The sequence shown here is derived from an EMBL/GenBank/DDBJ whole genome shotgun (WGS) entry which is preliminary data.</text>
</comment>
<protein>
    <submittedName>
        <fullName evidence="2">Aminoglycoside phosphotransferase family protein</fullName>
    </submittedName>
</protein>
<accession>A0A6N9YP29</accession>
<evidence type="ECO:0000313" key="2">
    <source>
        <dbReference type="EMBL" id="NED96734.1"/>
    </source>
</evidence>
<dbReference type="Gene3D" id="3.90.1200.10">
    <property type="match status" value="1"/>
</dbReference>
<keyword evidence="3" id="KW-1185">Reference proteome</keyword>
<dbReference type="SUPFAM" id="SSF56112">
    <property type="entry name" value="Protein kinase-like (PK-like)"/>
    <property type="match status" value="1"/>
</dbReference>
<dbReference type="Proteomes" id="UP000469185">
    <property type="component" value="Unassembled WGS sequence"/>
</dbReference>
<reference evidence="2 3" key="1">
    <citation type="submission" date="2020-02" db="EMBL/GenBank/DDBJ databases">
        <authorList>
            <person name="Li X.-J."/>
            <person name="Feng X.-M."/>
        </authorList>
    </citation>
    <scope>NUCLEOTIDE SEQUENCE [LARGE SCALE GENOMIC DNA]</scope>
    <source>
        <strain evidence="2 3">CGMCC 4.7225</strain>
    </source>
</reference>
<proteinExistence type="predicted"/>
<dbReference type="EMBL" id="JAAGOB010000008">
    <property type="protein sequence ID" value="NED96734.1"/>
    <property type="molecule type" value="Genomic_DNA"/>
</dbReference>
<dbReference type="GO" id="GO:0016740">
    <property type="term" value="F:transferase activity"/>
    <property type="evidence" value="ECO:0007669"/>
    <property type="project" value="UniProtKB-KW"/>
</dbReference>
<name>A0A6N9YP29_9ACTN</name>
<sequence length="340" mass="36841">MVGTTEDKPDPDAVLAAFGVPGRVVAMTPVAGAWSNRVYRLTTSVGVYAVKHLRNPWNVARWLEWLDAAWTLEARAHLAGIRMPEPVPNPADGGCVAWVESVAGTDPIPVRVHRWMDGSALPPEPVGSEVAAWAGATLATVHGLQVTTSDRTIFPIFNTDTADQWPELVSKARAAHAAWAADLWELRPHAGRIAELAQEAGSTDEPEVMCHGDIDQKNIVLAPDGPVLCDWDVAMPLVPRRELADVALSLAGWRHLDVAREVVRAYRCAGGAAEEIHPADLGPAMSTRLDWLAFNVERAIGTRSAAVDEVALSRRLVPELIRDVPRQLAVALRWPEKLAG</sequence>
<dbReference type="RefSeq" id="WP_163819516.1">
    <property type="nucleotide sequence ID" value="NZ_JAAGOB010000008.1"/>
</dbReference>
<evidence type="ECO:0000313" key="3">
    <source>
        <dbReference type="Proteomes" id="UP000469185"/>
    </source>
</evidence>
<dbReference type="InterPro" id="IPR002575">
    <property type="entry name" value="Aminoglycoside_PTrfase"/>
</dbReference>
<dbReference type="Pfam" id="PF01636">
    <property type="entry name" value="APH"/>
    <property type="match status" value="1"/>
</dbReference>
<evidence type="ECO:0000259" key="1">
    <source>
        <dbReference type="Pfam" id="PF01636"/>
    </source>
</evidence>
<gene>
    <name evidence="2" type="ORF">G1H11_15600</name>
</gene>
<keyword evidence="2" id="KW-0808">Transferase</keyword>
<organism evidence="2 3">
    <name type="scientific">Phytoactinopolyspora alkaliphila</name>
    <dbReference type="NCBI Taxonomy" id="1783498"/>
    <lineage>
        <taxon>Bacteria</taxon>
        <taxon>Bacillati</taxon>
        <taxon>Actinomycetota</taxon>
        <taxon>Actinomycetes</taxon>
        <taxon>Jiangellales</taxon>
        <taxon>Jiangellaceae</taxon>
        <taxon>Phytoactinopolyspora</taxon>
    </lineage>
</organism>